<sequence>MDPSISTFRISNYKPIETRTRHRPKLRWADVWRTILKVLKASNWRTVAKSGDRNERVFLRSITILKNTAFRCGKVLVQRPFQVLERDCVRKLTQNLKSEDSVNPSRSRSREKVLQS</sequence>
<keyword evidence="3" id="KW-1185">Reference proteome</keyword>
<gene>
    <name evidence="2" type="ORF">TNCV_2840731</name>
</gene>
<dbReference type="AlphaFoldDB" id="A0A8X6V352"/>
<dbReference type="Proteomes" id="UP000887159">
    <property type="component" value="Unassembled WGS sequence"/>
</dbReference>
<evidence type="ECO:0000313" key="3">
    <source>
        <dbReference type="Proteomes" id="UP000887159"/>
    </source>
</evidence>
<reference evidence="2" key="1">
    <citation type="submission" date="2020-08" db="EMBL/GenBank/DDBJ databases">
        <title>Multicomponent nature underlies the extraordinary mechanical properties of spider dragline silk.</title>
        <authorList>
            <person name="Kono N."/>
            <person name="Nakamura H."/>
            <person name="Mori M."/>
            <person name="Yoshida Y."/>
            <person name="Ohtoshi R."/>
            <person name="Malay A.D."/>
            <person name="Moran D.A.P."/>
            <person name="Tomita M."/>
            <person name="Numata K."/>
            <person name="Arakawa K."/>
        </authorList>
    </citation>
    <scope>NUCLEOTIDE SEQUENCE</scope>
</reference>
<evidence type="ECO:0000256" key="1">
    <source>
        <dbReference type="SAM" id="MobiDB-lite"/>
    </source>
</evidence>
<protein>
    <submittedName>
        <fullName evidence="2">Uncharacterized protein</fullName>
    </submittedName>
</protein>
<feature type="region of interest" description="Disordered" evidence="1">
    <location>
        <begin position="96"/>
        <end position="116"/>
    </location>
</feature>
<proteinExistence type="predicted"/>
<accession>A0A8X6V352</accession>
<name>A0A8X6V352_TRICX</name>
<dbReference type="EMBL" id="BMAU01021198">
    <property type="protein sequence ID" value="GFX97513.1"/>
    <property type="molecule type" value="Genomic_DNA"/>
</dbReference>
<evidence type="ECO:0000313" key="2">
    <source>
        <dbReference type="EMBL" id="GFX97513.1"/>
    </source>
</evidence>
<comment type="caution">
    <text evidence="2">The sequence shown here is derived from an EMBL/GenBank/DDBJ whole genome shotgun (WGS) entry which is preliminary data.</text>
</comment>
<feature type="compositionally biased region" description="Polar residues" evidence="1">
    <location>
        <begin position="96"/>
        <end position="106"/>
    </location>
</feature>
<organism evidence="2 3">
    <name type="scientific">Trichonephila clavipes</name>
    <name type="common">Golden silk orbweaver</name>
    <name type="synonym">Nephila clavipes</name>
    <dbReference type="NCBI Taxonomy" id="2585209"/>
    <lineage>
        <taxon>Eukaryota</taxon>
        <taxon>Metazoa</taxon>
        <taxon>Ecdysozoa</taxon>
        <taxon>Arthropoda</taxon>
        <taxon>Chelicerata</taxon>
        <taxon>Arachnida</taxon>
        <taxon>Araneae</taxon>
        <taxon>Araneomorphae</taxon>
        <taxon>Entelegynae</taxon>
        <taxon>Araneoidea</taxon>
        <taxon>Nephilidae</taxon>
        <taxon>Trichonephila</taxon>
    </lineage>
</organism>